<dbReference type="SUPFAM" id="SSF53448">
    <property type="entry name" value="Nucleotide-diphospho-sugar transferases"/>
    <property type="match status" value="1"/>
</dbReference>
<dbReference type="InterPro" id="IPR002495">
    <property type="entry name" value="Glyco_trans_8"/>
</dbReference>
<keyword evidence="4" id="KW-0961">Cell wall biogenesis/degradation</keyword>
<dbReference type="Gene3D" id="3.90.550.10">
    <property type="entry name" value="Spore Coat Polysaccharide Biosynthesis Protein SpsA, Chain A"/>
    <property type="match status" value="1"/>
</dbReference>
<evidence type="ECO:0000256" key="4">
    <source>
        <dbReference type="RuleBase" id="RU362027"/>
    </source>
</evidence>
<proteinExistence type="inferred from homology"/>
<evidence type="ECO:0000256" key="1">
    <source>
        <dbReference type="ARBA" id="ARBA00004877"/>
    </source>
</evidence>
<keyword evidence="5" id="KW-0808">Transferase</keyword>
<keyword evidence="4" id="KW-0333">Golgi apparatus</keyword>
<evidence type="ECO:0000256" key="3">
    <source>
        <dbReference type="ARBA" id="ARBA00022676"/>
    </source>
</evidence>
<dbReference type="Proteomes" id="UP000283530">
    <property type="component" value="Unassembled WGS sequence"/>
</dbReference>
<keyword evidence="3 4" id="KW-0328">Glycosyltransferase</keyword>
<dbReference type="GO" id="GO:0047262">
    <property type="term" value="F:polygalacturonate 4-alpha-galacturonosyltransferase activity"/>
    <property type="evidence" value="ECO:0007669"/>
    <property type="project" value="InterPro"/>
</dbReference>
<feature type="transmembrane region" description="Helical" evidence="4">
    <location>
        <begin position="40"/>
        <end position="64"/>
    </location>
</feature>
<evidence type="ECO:0000313" key="6">
    <source>
        <dbReference type="Proteomes" id="UP000283530"/>
    </source>
</evidence>
<evidence type="ECO:0000256" key="2">
    <source>
        <dbReference type="ARBA" id="ARBA00006351"/>
    </source>
</evidence>
<dbReference type="InterPro" id="IPR029993">
    <property type="entry name" value="GAUT"/>
</dbReference>
<gene>
    <name evidence="5" type="ORF">CKAN_02561700</name>
</gene>
<dbReference type="Pfam" id="PF01501">
    <property type="entry name" value="Glyco_transf_8"/>
    <property type="match status" value="2"/>
</dbReference>
<dbReference type="UniPathway" id="UPA00845"/>
<keyword evidence="4" id="KW-0472">Membrane</keyword>
<dbReference type="GO" id="GO:0045489">
    <property type="term" value="P:pectin biosynthetic process"/>
    <property type="evidence" value="ECO:0007669"/>
    <property type="project" value="UniProtKB-UniPathway"/>
</dbReference>
<keyword evidence="4" id="KW-1133">Transmembrane helix</keyword>
<protein>
    <recommendedName>
        <fullName evidence="4">Hexosyltransferase</fullName>
        <ecNumber evidence="4">2.4.1.-</ecNumber>
    </recommendedName>
</protein>
<dbReference type="PANTHER" id="PTHR32116">
    <property type="entry name" value="GALACTURONOSYLTRANSFERASE 4-RELATED"/>
    <property type="match status" value="1"/>
</dbReference>
<comment type="caution">
    <text evidence="5">The sequence shown here is derived from an EMBL/GenBank/DDBJ whole genome shotgun (WGS) entry which is preliminary data.</text>
</comment>
<dbReference type="EMBL" id="QPKB01000012">
    <property type="protein sequence ID" value="RWR96242.1"/>
    <property type="molecule type" value="Genomic_DNA"/>
</dbReference>
<comment type="pathway">
    <text evidence="1 4">Glycan metabolism; pectin biosynthesis.</text>
</comment>
<evidence type="ECO:0000313" key="5">
    <source>
        <dbReference type="EMBL" id="RWR96242.1"/>
    </source>
</evidence>
<dbReference type="InterPro" id="IPR029044">
    <property type="entry name" value="Nucleotide-diphossugar_trans"/>
</dbReference>
<dbReference type="OrthoDB" id="411524at2759"/>
<reference evidence="5 6" key="1">
    <citation type="journal article" date="2019" name="Nat. Plants">
        <title>Stout camphor tree genome fills gaps in understanding of flowering plant genome evolution.</title>
        <authorList>
            <person name="Chaw S.M."/>
            <person name="Liu Y.C."/>
            <person name="Wu Y.W."/>
            <person name="Wang H.Y."/>
            <person name="Lin C.I."/>
            <person name="Wu C.S."/>
            <person name="Ke H.M."/>
            <person name="Chang L.Y."/>
            <person name="Hsu C.Y."/>
            <person name="Yang H.T."/>
            <person name="Sudianto E."/>
            <person name="Hsu M.H."/>
            <person name="Wu K.P."/>
            <person name="Wang L.N."/>
            <person name="Leebens-Mack J.H."/>
            <person name="Tsai I.J."/>
        </authorList>
    </citation>
    <scope>NUCLEOTIDE SEQUENCE [LARGE SCALE GENOMIC DNA]</scope>
    <source>
        <strain evidence="6">cv. Chaw 1501</strain>
        <tissue evidence="5">Young leaves</tissue>
    </source>
</reference>
<accession>A0A443PZN0</accession>
<dbReference type="GO" id="GO:0071555">
    <property type="term" value="P:cell wall organization"/>
    <property type="evidence" value="ECO:0007669"/>
    <property type="project" value="UniProtKB-KW"/>
</dbReference>
<keyword evidence="6" id="KW-1185">Reference proteome</keyword>
<dbReference type="EC" id="2.4.1.-" evidence="4"/>
<comment type="subcellular location">
    <subcellularLocation>
        <location evidence="4">Golgi apparatus membrane</location>
        <topology evidence="4">Single-pass type II membrane protein</topology>
    </subcellularLocation>
</comment>
<dbReference type="AlphaFoldDB" id="A0A443PZN0"/>
<dbReference type="PANTHER" id="PTHR32116:SF30">
    <property type="entry name" value="GALACTURONOSYLTRANSFERASE 15-RELATED"/>
    <property type="match status" value="1"/>
</dbReference>
<name>A0A443PZN0_9MAGN</name>
<sequence>MRLYYIWWRGSKRAKIWSREGCSWEVMKVKGLNRRFSFRSVMATVLIVGVILPFVFISAAFLALQGASKCSSSSSAVFSDCLGLRFGPEFLRGSDTSMKLENELRKAFLEGNEAATGTHEVAGIDASLQSFEDLVAHISSNRQDIKTFVSMAKHMLLKMERRIHSAKLQGLIYKQLASIGIPTSLHCLSLRLSEEYSINSQARMPLPPPEHISRISDPSYHHIVLLTDNVLAAFVVVSSTVRSSSQPGKLVFHVITDKKTYAPMHAMFALNAVGSAMVEVKGLQHFDWTIHVSTVLMEMMEFHGLIREHYYYYYHGGGEHGRLEALRPKHFSLLNYMRIYLPEVLEGVKSTWSKVLMSKRMYTFYVEKEQKAFELEQLFPKLEKIVFLEDDVVVQSDLSPLWSMHLEGKVNGAVSSQDVRSERSGCLGGRYRDHLNFSNPLIPSELDRNRCVWLYGMNVFDLQAWRRSNITNTYHHWLKLNVESGFTLWLLGELPPALVAFHGHVHAIDPSWHVSGLGLGHPLSALEQKMVGEAAVLHFSGPAKPWLEIGPPQLRILWTVHVNFSNEYIRSCRIIRS</sequence>
<dbReference type="GO" id="GO:0000139">
    <property type="term" value="C:Golgi membrane"/>
    <property type="evidence" value="ECO:0007669"/>
    <property type="project" value="UniProtKB-SubCell"/>
</dbReference>
<organism evidence="5 6">
    <name type="scientific">Cinnamomum micranthum f. kanehirae</name>
    <dbReference type="NCBI Taxonomy" id="337451"/>
    <lineage>
        <taxon>Eukaryota</taxon>
        <taxon>Viridiplantae</taxon>
        <taxon>Streptophyta</taxon>
        <taxon>Embryophyta</taxon>
        <taxon>Tracheophyta</taxon>
        <taxon>Spermatophyta</taxon>
        <taxon>Magnoliopsida</taxon>
        <taxon>Magnoliidae</taxon>
        <taxon>Laurales</taxon>
        <taxon>Lauraceae</taxon>
        <taxon>Cinnamomum</taxon>
    </lineage>
</organism>
<comment type="similarity">
    <text evidence="2 4">Belongs to the glycosyltransferase 8 family.</text>
</comment>
<keyword evidence="4" id="KW-0812">Transmembrane</keyword>